<evidence type="ECO:0000313" key="1">
    <source>
        <dbReference type="EMBL" id="SVD52358.1"/>
    </source>
</evidence>
<accession>A0A382W2L8</accession>
<sequence length="30" mass="3560">MEKKIIYHTIKTFSDFLQAEKIFSENTALL</sequence>
<dbReference type="EMBL" id="UINC01156122">
    <property type="protein sequence ID" value="SVD52358.1"/>
    <property type="molecule type" value="Genomic_DNA"/>
</dbReference>
<organism evidence="1">
    <name type="scientific">marine metagenome</name>
    <dbReference type="NCBI Taxonomy" id="408172"/>
    <lineage>
        <taxon>unclassified sequences</taxon>
        <taxon>metagenomes</taxon>
        <taxon>ecological metagenomes</taxon>
    </lineage>
</organism>
<gene>
    <name evidence="1" type="ORF">METZ01_LOCUS405212</name>
</gene>
<feature type="non-terminal residue" evidence="1">
    <location>
        <position position="30"/>
    </location>
</feature>
<protein>
    <submittedName>
        <fullName evidence="1">Uncharacterized protein</fullName>
    </submittedName>
</protein>
<name>A0A382W2L8_9ZZZZ</name>
<proteinExistence type="predicted"/>
<dbReference type="AlphaFoldDB" id="A0A382W2L8"/>
<reference evidence="1" key="1">
    <citation type="submission" date="2018-05" db="EMBL/GenBank/DDBJ databases">
        <authorList>
            <person name="Lanie J.A."/>
            <person name="Ng W.-L."/>
            <person name="Kazmierczak K.M."/>
            <person name="Andrzejewski T.M."/>
            <person name="Davidsen T.M."/>
            <person name="Wayne K.J."/>
            <person name="Tettelin H."/>
            <person name="Glass J.I."/>
            <person name="Rusch D."/>
            <person name="Podicherti R."/>
            <person name="Tsui H.-C.T."/>
            <person name="Winkler M.E."/>
        </authorList>
    </citation>
    <scope>NUCLEOTIDE SEQUENCE</scope>
</reference>